<protein>
    <recommendedName>
        <fullName evidence="3">Pilus formation protein N-terminal domain-containing protein</fullName>
    </recommendedName>
</protein>
<evidence type="ECO:0000313" key="1">
    <source>
        <dbReference type="EMBL" id="PZR07700.1"/>
    </source>
</evidence>
<dbReference type="AlphaFoldDB" id="A0A2W5SXK5"/>
<evidence type="ECO:0008006" key="3">
    <source>
        <dbReference type="Google" id="ProtNLM"/>
    </source>
</evidence>
<sequence>MISLVLSAVLSVTVAPECPAPNAVQLGVGTQKVLRLKPGATVHSTRSEVVTAARVPGDMALLVGLSSGRAEVIVQLGESVVKYPVRVKSSDLGHRLVELAEFFPCDSTLELKILKNRVELAGEASSLEEWQAAMDAVEKWPSVVVTGKLKKSVIEQTIRDANKAFLDAGFPNAKFVRVDEGLQIVGDAPKDLVLIWEPKVRLAVSRPRRTKR</sequence>
<dbReference type="Proteomes" id="UP000249061">
    <property type="component" value="Unassembled WGS sequence"/>
</dbReference>
<name>A0A2W5SXK5_9BACT</name>
<evidence type="ECO:0000313" key="2">
    <source>
        <dbReference type="Proteomes" id="UP000249061"/>
    </source>
</evidence>
<gene>
    <name evidence="1" type="ORF">DI536_26700</name>
</gene>
<proteinExistence type="predicted"/>
<dbReference type="EMBL" id="QFQP01000029">
    <property type="protein sequence ID" value="PZR07700.1"/>
    <property type="molecule type" value="Genomic_DNA"/>
</dbReference>
<organism evidence="1 2">
    <name type="scientific">Archangium gephyra</name>
    <dbReference type="NCBI Taxonomy" id="48"/>
    <lineage>
        <taxon>Bacteria</taxon>
        <taxon>Pseudomonadati</taxon>
        <taxon>Myxococcota</taxon>
        <taxon>Myxococcia</taxon>
        <taxon>Myxococcales</taxon>
        <taxon>Cystobacterineae</taxon>
        <taxon>Archangiaceae</taxon>
        <taxon>Archangium</taxon>
    </lineage>
</organism>
<accession>A0A2W5SXK5</accession>
<comment type="caution">
    <text evidence="1">The sequence shown here is derived from an EMBL/GenBank/DDBJ whole genome shotgun (WGS) entry which is preliminary data.</text>
</comment>
<reference evidence="1 2" key="1">
    <citation type="submission" date="2017-08" db="EMBL/GenBank/DDBJ databases">
        <title>Infants hospitalized years apart are colonized by the same room-sourced microbial strains.</title>
        <authorList>
            <person name="Brooks B."/>
            <person name="Olm M.R."/>
            <person name="Firek B.A."/>
            <person name="Baker R."/>
            <person name="Thomas B.C."/>
            <person name="Morowitz M.J."/>
            <person name="Banfield J.F."/>
        </authorList>
    </citation>
    <scope>NUCLEOTIDE SEQUENCE [LARGE SCALE GENOMIC DNA]</scope>
    <source>
        <strain evidence="1">S2_003_000_R2_14</strain>
    </source>
</reference>